<dbReference type="RefSeq" id="WP_067890808.1">
    <property type="nucleotide sequence ID" value="NZ_VSFG01000004.1"/>
</dbReference>
<comment type="caution">
    <text evidence="2">The sequence shown here is derived from an EMBL/GenBank/DDBJ whole genome shotgun (WGS) entry which is preliminary data.</text>
</comment>
<dbReference type="GO" id="GO:0016740">
    <property type="term" value="F:transferase activity"/>
    <property type="evidence" value="ECO:0007669"/>
    <property type="project" value="UniProtKB-KW"/>
</dbReference>
<dbReference type="PANTHER" id="PTHR21310">
    <property type="entry name" value="AMINOGLYCOSIDE PHOSPHOTRANSFERASE-RELATED-RELATED"/>
    <property type="match status" value="1"/>
</dbReference>
<dbReference type="InterPro" id="IPR002575">
    <property type="entry name" value="Aminoglycoside_PTrfase"/>
</dbReference>
<protein>
    <submittedName>
        <fullName evidence="2">Phosphotransferase</fullName>
    </submittedName>
</protein>
<reference evidence="2 3" key="1">
    <citation type="submission" date="2019-08" db="EMBL/GenBank/DDBJ databases">
        <title>Actinomadura sp. nov. CYP1-5 isolated from mountain soil.</title>
        <authorList>
            <person name="Songsumanus A."/>
            <person name="Kuncharoen N."/>
            <person name="Kudo T."/>
            <person name="Yuki M."/>
            <person name="Igarashi Y."/>
            <person name="Tanasupawat S."/>
        </authorList>
    </citation>
    <scope>NUCLEOTIDE SEQUENCE [LARGE SCALE GENOMIC DNA]</scope>
    <source>
        <strain evidence="2 3">JCM 14158</strain>
    </source>
</reference>
<dbReference type="SUPFAM" id="SSF56112">
    <property type="entry name" value="Protein kinase-like (PK-like)"/>
    <property type="match status" value="1"/>
</dbReference>
<evidence type="ECO:0000313" key="2">
    <source>
        <dbReference type="EMBL" id="TYB44841.1"/>
    </source>
</evidence>
<dbReference type="EMBL" id="VSFG01000004">
    <property type="protein sequence ID" value="TYB44841.1"/>
    <property type="molecule type" value="Genomic_DNA"/>
</dbReference>
<dbReference type="InterPro" id="IPR011009">
    <property type="entry name" value="Kinase-like_dom_sf"/>
</dbReference>
<keyword evidence="3" id="KW-1185">Reference proteome</keyword>
<dbReference type="AlphaFoldDB" id="A0A5D0NL72"/>
<dbReference type="Gene3D" id="3.90.1200.10">
    <property type="match status" value="1"/>
</dbReference>
<feature type="domain" description="Aminoglycoside phosphotransferase" evidence="1">
    <location>
        <begin position="29"/>
        <end position="233"/>
    </location>
</feature>
<organism evidence="2 3">
    <name type="scientific">Actinomadura chibensis</name>
    <dbReference type="NCBI Taxonomy" id="392828"/>
    <lineage>
        <taxon>Bacteria</taxon>
        <taxon>Bacillati</taxon>
        <taxon>Actinomycetota</taxon>
        <taxon>Actinomycetes</taxon>
        <taxon>Streptosporangiales</taxon>
        <taxon>Thermomonosporaceae</taxon>
        <taxon>Actinomadura</taxon>
    </lineage>
</organism>
<evidence type="ECO:0000313" key="3">
    <source>
        <dbReference type="Proteomes" id="UP000323380"/>
    </source>
</evidence>
<dbReference type="Pfam" id="PF01636">
    <property type="entry name" value="APH"/>
    <property type="match status" value="1"/>
</dbReference>
<dbReference type="InterPro" id="IPR051678">
    <property type="entry name" value="AGP_Transferase"/>
</dbReference>
<accession>A0A5D0NL72</accession>
<evidence type="ECO:0000259" key="1">
    <source>
        <dbReference type="Pfam" id="PF01636"/>
    </source>
</evidence>
<gene>
    <name evidence="2" type="ORF">FXF69_22120</name>
</gene>
<dbReference type="Proteomes" id="UP000323380">
    <property type="component" value="Unassembled WGS sequence"/>
</dbReference>
<proteinExistence type="predicted"/>
<name>A0A5D0NL72_9ACTN</name>
<dbReference type="STRING" id="1220554.GCA_001552135_02922"/>
<keyword evidence="2" id="KW-0808">Transferase</keyword>
<sequence>MTYVEIPFTESIRTAVQDGWGREAEGPAERLHGGEESAAYRIGDLVVRVGPEWRSTAVAEWCHAVAAHAASAVPEAVAPLRTRSGATIVRVDGRPVSLWRYVAGEWPDDSDPRMRAQAARTLARLHRALASYRPPPRPEIAFAEIGLNGDPSEEVPYLADPELDRWLADYAERNPTRQVLHGDFYAGNTLARDGRLVAVLDWDEVFIGPPELEVASAALEWSDEFGDAERERRRFIADYHQAGGTAGPIDDRTAAQLVRHKLRREAAYFELARQRGTEFDQDDIDYHERRVAAFFQLK</sequence>